<feature type="transmembrane region" description="Helical" evidence="1">
    <location>
        <begin position="38"/>
        <end position="55"/>
    </location>
</feature>
<protein>
    <submittedName>
        <fullName evidence="2">1-acylglycerol-3-phosphate O-acyltransferase 1</fullName>
    </submittedName>
</protein>
<dbReference type="ExpressionAtlas" id="G3UXY8">
    <property type="expression patterns" value="baseline and differential"/>
</dbReference>
<dbReference type="GeneTree" id="ENSGT00390000008726"/>
<organism evidence="2 4">
    <name type="scientific">Mus musculus</name>
    <name type="common">Mouse</name>
    <dbReference type="NCBI Taxonomy" id="10090"/>
    <lineage>
        <taxon>Eukaryota</taxon>
        <taxon>Metazoa</taxon>
        <taxon>Chordata</taxon>
        <taxon>Craniata</taxon>
        <taxon>Vertebrata</taxon>
        <taxon>Euteleostomi</taxon>
        <taxon>Mammalia</taxon>
        <taxon>Eutheria</taxon>
        <taxon>Euarchontoglires</taxon>
        <taxon>Glires</taxon>
        <taxon>Rodentia</taxon>
        <taxon>Myomorpha</taxon>
        <taxon>Muroidea</taxon>
        <taxon>Muridae</taxon>
        <taxon>Murinae</taxon>
        <taxon>Mus</taxon>
        <taxon>Mus</taxon>
    </lineage>
</organism>
<dbReference type="VEuPathDB" id="HostDB:ENSMUSG00000034254"/>
<keyword evidence="4" id="KW-1185">Reference proteome</keyword>
<reference evidence="2" key="4">
    <citation type="submission" date="2025-09" db="UniProtKB">
        <authorList>
            <consortium name="Ensembl"/>
        </authorList>
    </citation>
    <scope>IDENTIFICATION</scope>
    <source>
        <strain evidence="2">C57BL/6J</strain>
    </source>
</reference>
<reference evidence="2 4" key="2">
    <citation type="journal article" date="2011" name="PLoS Biol.">
        <title>Modernizing reference genome assemblies.</title>
        <authorList>
            <person name="Church D.M."/>
            <person name="Schneider V.A."/>
            <person name="Graves T."/>
            <person name="Auger K."/>
            <person name="Cunningham F."/>
            <person name="Bouk N."/>
            <person name="Chen H.C."/>
            <person name="Agarwala R."/>
            <person name="McLaren W.M."/>
            <person name="Ritchie G.R."/>
            <person name="Albracht D."/>
            <person name="Kremitzki M."/>
            <person name="Rock S."/>
            <person name="Kotkiewicz H."/>
            <person name="Kremitzki C."/>
            <person name="Wollam A."/>
            <person name="Trani L."/>
            <person name="Fulton L."/>
            <person name="Fulton R."/>
            <person name="Matthews L."/>
            <person name="Whitehead S."/>
            <person name="Chow W."/>
            <person name="Torrance J."/>
            <person name="Dunn M."/>
            <person name="Harden G."/>
            <person name="Threadgold G."/>
            <person name="Wood J."/>
            <person name="Collins J."/>
            <person name="Heath P."/>
            <person name="Griffiths G."/>
            <person name="Pelan S."/>
            <person name="Grafham D."/>
            <person name="Eichler E.E."/>
            <person name="Weinstock G."/>
            <person name="Mardis E.R."/>
            <person name="Wilson R.K."/>
            <person name="Howe K."/>
            <person name="Flicek P."/>
            <person name="Hubbard T."/>
        </authorList>
    </citation>
    <scope>NUCLEOTIDE SEQUENCE [LARGE SCALE GENOMIC DNA]</scope>
    <source>
        <strain evidence="2 4">C57BL/6J</strain>
    </source>
</reference>
<reference evidence="2" key="3">
    <citation type="submission" date="2025-08" db="UniProtKB">
        <authorList>
            <consortium name="Ensembl"/>
        </authorList>
    </citation>
    <scope>IDENTIFICATION</scope>
    <source>
        <strain evidence="2">C57BL/6J</strain>
    </source>
</reference>
<reference evidence="2 4" key="1">
    <citation type="journal article" date="2009" name="PLoS Biol.">
        <title>Lineage-specific biology revealed by a finished genome assembly of the mouse.</title>
        <authorList>
            <consortium name="Mouse Genome Sequencing Consortium"/>
            <person name="Church D.M."/>
            <person name="Goodstadt L."/>
            <person name="Hillier L.W."/>
            <person name="Zody M.C."/>
            <person name="Goldstein S."/>
            <person name="She X."/>
            <person name="Bult C.J."/>
            <person name="Agarwala R."/>
            <person name="Cherry J.L."/>
            <person name="DiCuccio M."/>
            <person name="Hlavina W."/>
            <person name="Kapustin Y."/>
            <person name="Meric P."/>
            <person name="Maglott D."/>
            <person name="Birtle Z."/>
            <person name="Marques A.C."/>
            <person name="Graves T."/>
            <person name="Zhou S."/>
            <person name="Teague B."/>
            <person name="Potamousis K."/>
            <person name="Churas C."/>
            <person name="Place M."/>
            <person name="Herschleb J."/>
            <person name="Runnheim R."/>
            <person name="Forrest D."/>
            <person name="Amos-Landgraf J."/>
            <person name="Schwartz D.C."/>
            <person name="Cheng Z."/>
            <person name="Lindblad-Toh K."/>
            <person name="Eichler E.E."/>
            <person name="Ponting C.P."/>
        </authorList>
    </citation>
    <scope>NUCLEOTIDE SEQUENCE [LARGE SCALE GENOMIC DNA]</scope>
    <source>
        <strain evidence="2 4">C57BL/6J</strain>
    </source>
</reference>
<dbReference type="AlphaFoldDB" id="G3UXY8"/>
<evidence type="ECO:0000313" key="3">
    <source>
        <dbReference type="MGI" id="MGI:1932075"/>
    </source>
</evidence>
<proteinExistence type="predicted"/>
<keyword evidence="1" id="KW-1133">Transmembrane helix</keyword>
<evidence type="ECO:0000313" key="4">
    <source>
        <dbReference type="Proteomes" id="UP000000589"/>
    </source>
</evidence>
<dbReference type="Antibodypedia" id="28453">
    <property type="antibodies" value="138 antibodies from 21 providers"/>
</dbReference>
<evidence type="ECO:0000313" key="2">
    <source>
        <dbReference type="Ensembl" id="ENSMUSP00000133876.2"/>
    </source>
</evidence>
<evidence type="ECO:0000256" key="1">
    <source>
        <dbReference type="SAM" id="Phobius"/>
    </source>
</evidence>
<sequence length="80" mass="9129">MELWPGAWTALLLLLLLLLSTLWFCSSSAKYFFKMAFYNGWILFLAILAIPVCAVRGRNVENMNPTWLCPTTRVPSTCLE</sequence>
<name>G3UXY8_MOUSE</name>
<dbReference type="HOGENOM" id="CLU_2589104_0_0_1"/>
<gene>
    <name evidence="2 3" type="primary">Agpat1</name>
</gene>
<accession>G3UXY8</accession>
<dbReference type="Ensembl" id="ENSMUST00000174228.8">
    <property type="protein sequence ID" value="ENSMUSP00000133876.2"/>
    <property type="gene ID" value="ENSMUSG00000034254.18"/>
</dbReference>
<dbReference type="Bgee" id="ENSMUSG00000034254">
    <property type="expression patterns" value="Expressed in spermatid and 227 other cell types or tissues"/>
</dbReference>
<keyword evidence="1" id="KW-0812">Transmembrane</keyword>
<keyword evidence="1" id="KW-0472">Membrane</keyword>
<dbReference type="Proteomes" id="UP000000589">
    <property type="component" value="Chromosome 17"/>
</dbReference>
<dbReference type="MGI" id="MGI:1932075">
    <property type="gene designation" value="Agpat1"/>
</dbReference>
<dbReference type="AGR" id="MGI:1932075"/>